<accession>I3V673</accession>
<feature type="chain" id="PRO_5014098503" description="rRNA N-glycosylase" evidence="7">
    <location>
        <begin position="24"/>
        <end position="291"/>
    </location>
</feature>
<dbReference type="EMBL" id="JQ738123">
    <property type="protein sequence ID" value="AFK73426.1"/>
    <property type="molecule type" value="mRNA"/>
</dbReference>
<dbReference type="SUPFAM" id="SSF56371">
    <property type="entry name" value="Ribosome inactivating proteins (RIP)"/>
    <property type="match status" value="1"/>
</dbReference>
<evidence type="ECO:0000313" key="9">
    <source>
        <dbReference type="EMBL" id="KDP34676.1"/>
    </source>
</evidence>
<dbReference type="GO" id="GO:0017148">
    <property type="term" value="P:negative regulation of translation"/>
    <property type="evidence" value="ECO:0007669"/>
    <property type="project" value="UniProtKB-KW"/>
</dbReference>
<dbReference type="InterPro" id="IPR001574">
    <property type="entry name" value="Ribosome_inactivat_prot"/>
</dbReference>
<dbReference type="EC" id="3.2.2.22" evidence="6"/>
<dbReference type="SMR" id="I3V673"/>
<keyword evidence="7" id="KW-0732">Signal</keyword>
<comment type="catalytic activity">
    <reaction evidence="1 6">
        <text>Endohydrolysis of the N-glycosidic bond at one specific adenosine on the 28S rRNA.</text>
        <dbReference type="EC" id="3.2.2.22"/>
    </reaction>
</comment>
<name>I3V673_JATCU</name>
<dbReference type="KEGG" id="jcu:105637072"/>
<sequence>MKGNMNKVLIALVTWFCWTVVFGLARVYPLQTNGNSVAIASFTITRYGETDKADYLQFMEDIRSKLGTGTPSHGIPVLPVSVSKNQKYTTVELINSGNKKVTIGLNVLDLYVVAYKLENQNSYFFNDPKFKDATDYLFKDTKQNPLKISGNYESLKTQGGDRETVYLGVGQLDSFIYTLYESTLPKDIAKPLVCIIQMVSEATRYKYIENEVVKHISDRFLPKGDIISRENKWQDLSEAIQKSVADEFTKPVQLQAPDYNVYNVYRVQQVKDDMGLLLNQANSGETEDITT</sequence>
<evidence type="ECO:0000256" key="6">
    <source>
        <dbReference type="RuleBase" id="RU004915"/>
    </source>
</evidence>
<dbReference type="InterPro" id="IPR036041">
    <property type="entry name" value="Ribosome-inact_prot_sf"/>
</dbReference>
<dbReference type="Pfam" id="PF00161">
    <property type="entry name" value="RIP"/>
    <property type="match status" value="1"/>
</dbReference>
<reference evidence="8" key="1">
    <citation type="submission" date="2012-03" db="EMBL/GenBank/DDBJ databases">
        <title>Genome-wide identification and expression analysis of RIPs family in Jatropha curcas L.</title>
        <authorList>
            <person name="Zhang S."/>
            <person name="Wu P.Z."/>
            <person name="Chen Y.P."/>
            <person name="Li M.R."/>
            <person name="Jiang H.W."/>
            <person name="Wu G.J."/>
        </authorList>
    </citation>
    <scope>NUCLEOTIDE SEQUENCE</scope>
    <source>
        <strain evidence="8">5890</strain>
    </source>
</reference>
<gene>
    <name evidence="9" type="ORF">JCGZ_10881</name>
</gene>
<keyword evidence="2 6" id="KW-0800">Toxin</keyword>
<dbReference type="GO" id="GO:0030598">
    <property type="term" value="F:rRNA N-glycosylase activity"/>
    <property type="evidence" value="ECO:0007669"/>
    <property type="project" value="UniProtKB-EC"/>
</dbReference>
<dbReference type="Gene3D" id="3.40.420.10">
    <property type="entry name" value="Ricin (A subunit), domain 1"/>
    <property type="match status" value="1"/>
</dbReference>
<dbReference type="InterPro" id="IPR017989">
    <property type="entry name" value="Ribosome_inactivat_1/2"/>
</dbReference>
<evidence type="ECO:0000313" key="8">
    <source>
        <dbReference type="EMBL" id="AFK73426.1"/>
    </source>
</evidence>
<organism evidence="8">
    <name type="scientific">Jatropha curcas</name>
    <name type="common">Barbados nut</name>
    <dbReference type="NCBI Taxonomy" id="180498"/>
    <lineage>
        <taxon>Eukaryota</taxon>
        <taxon>Viridiplantae</taxon>
        <taxon>Streptophyta</taxon>
        <taxon>Embryophyta</taxon>
        <taxon>Tracheophyta</taxon>
        <taxon>Spermatophyta</taxon>
        <taxon>Magnoliopsida</taxon>
        <taxon>eudicotyledons</taxon>
        <taxon>Gunneridae</taxon>
        <taxon>Pentapetalae</taxon>
        <taxon>rosids</taxon>
        <taxon>fabids</taxon>
        <taxon>Malpighiales</taxon>
        <taxon>Euphorbiaceae</taxon>
        <taxon>Crotonoideae</taxon>
        <taxon>Jatropheae</taxon>
        <taxon>Jatropha</taxon>
    </lineage>
</organism>
<evidence type="ECO:0000256" key="1">
    <source>
        <dbReference type="ARBA" id="ARBA00000237"/>
    </source>
</evidence>
<dbReference type="InterPro" id="IPR016139">
    <property type="entry name" value="Ribosome_inactivat_prot_sub2"/>
</dbReference>
<keyword evidence="4 6" id="KW-0611">Plant defense</keyword>
<dbReference type="PANTHER" id="PTHR33453:SF41">
    <property type="entry name" value="RRNA N-GLYCOSYLASE"/>
    <property type="match status" value="1"/>
</dbReference>
<dbReference type="InterPro" id="IPR016138">
    <property type="entry name" value="Ribosome_inactivat_prot_sub1"/>
</dbReference>
<dbReference type="PANTHER" id="PTHR33453">
    <property type="match status" value="1"/>
</dbReference>
<keyword evidence="5 6" id="KW-0652">Protein synthesis inhibitor</keyword>
<dbReference type="Proteomes" id="UP000027138">
    <property type="component" value="Unassembled WGS sequence"/>
</dbReference>
<evidence type="ECO:0000313" key="10">
    <source>
        <dbReference type="Proteomes" id="UP000027138"/>
    </source>
</evidence>
<evidence type="ECO:0000256" key="3">
    <source>
        <dbReference type="ARBA" id="ARBA00022801"/>
    </source>
</evidence>
<dbReference type="InterPro" id="IPR017988">
    <property type="entry name" value="Ribosome_inactivat_prot_CS"/>
</dbReference>
<feature type="signal peptide" evidence="7">
    <location>
        <begin position="1"/>
        <end position="23"/>
    </location>
</feature>
<evidence type="ECO:0000256" key="4">
    <source>
        <dbReference type="ARBA" id="ARBA00022821"/>
    </source>
</evidence>
<dbReference type="GO" id="GO:0090729">
    <property type="term" value="F:toxin activity"/>
    <property type="evidence" value="ECO:0007669"/>
    <property type="project" value="UniProtKB-KW"/>
</dbReference>
<dbReference type="AlphaFoldDB" id="I3V673"/>
<comment type="similarity">
    <text evidence="6">Belongs to the ribosome-inactivating protein family.</text>
</comment>
<dbReference type="EMBL" id="KK914513">
    <property type="protein sequence ID" value="KDP34676.1"/>
    <property type="molecule type" value="Genomic_DNA"/>
</dbReference>
<dbReference type="PROSITE" id="PS00275">
    <property type="entry name" value="SHIGA_RICIN"/>
    <property type="match status" value="1"/>
</dbReference>
<evidence type="ECO:0000256" key="7">
    <source>
        <dbReference type="SAM" id="SignalP"/>
    </source>
</evidence>
<protein>
    <recommendedName>
        <fullName evidence="6">rRNA N-glycosylase</fullName>
        <ecNumber evidence="6">3.2.2.22</ecNumber>
    </recommendedName>
</protein>
<dbReference type="Gene3D" id="4.10.470.10">
    <property type="entry name" value="Ricin (A Subunit), domain 2"/>
    <property type="match status" value="1"/>
</dbReference>
<keyword evidence="3 6" id="KW-0378">Hydrolase</keyword>
<evidence type="ECO:0000256" key="5">
    <source>
        <dbReference type="ARBA" id="ARBA00023193"/>
    </source>
</evidence>
<dbReference type="PRINTS" id="PR00396">
    <property type="entry name" value="SHIGARICIN"/>
</dbReference>
<dbReference type="GO" id="GO:0006952">
    <property type="term" value="P:defense response"/>
    <property type="evidence" value="ECO:0007669"/>
    <property type="project" value="UniProtKB-KW"/>
</dbReference>
<keyword evidence="10" id="KW-1185">Reference proteome</keyword>
<evidence type="ECO:0000256" key="2">
    <source>
        <dbReference type="ARBA" id="ARBA00022656"/>
    </source>
</evidence>
<reference evidence="9 10" key="2">
    <citation type="journal article" date="2014" name="PLoS ONE">
        <title>Global Analysis of Gene Expression Profiles in Physic Nut (Jatropha curcas L.) Seedlings Exposed to Salt Stress.</title>
        <authorList>
            <person name="Zhang L."/>
            <person name="Zhang C."/>
            <person name="Wu P."/>
            <person name="Chen Y."/>
            <person name="Li M."/>
            <person name="Jiang H."/>
            <person name="Wu G."/>
        </authorList>
    </citation>
    <scope>NUCLEOTIDE SEQUENCE [LARGE SCALE GENOMIC DNA]</scope>
    <source>
        <strain evidence="10">cv. GZQX0401</strain>
        <tissue evidence="9">Young leaves</tissue>
    </source>
</reference>
<dbReference type="OrthoDB" id="1704365at2759"/>
<proteinExistence type="evidence at transcript level"/>